<protein>
    <submittedName>
        <fullName evidence="5">Filamentous hemagglutinin N-terminal domain-containing protein</fullName>
    </submittedName>
</protein>
<feature type="coiled-coil region" evidence="1">
    <location>
        <begin position="1358"/>
        <end position="1420"/>
    </location>
</feature>
<accession>A0A9Q3YNC7</accession>
<sequence length="3947" mass="393640">MARNKKRNASVAVAVSVSVFGFSGAVHAGPSGGQVVQGDASITPNGVETIINQLSNKAVINWNDFSIDPGELVKFIHQASTDVTLNRVTGDTVSQIKGALTANGNIFLINPNGIVFGATAEIDVAGLLATTFDIADQDFMDGKLNFSGELMNDAAITNQGKIEVGNGGFVYLIAPNVENTGHIIANVGRVTLANDGSYDIDLTGNGLVTFSVTDADLTGATGSIKNGPDGKIEAGHVLLSGSQKDAVVSSVVNQGDITAATELTMAGDDLEQSGKLTVTGPEGEVRLQADNAITSTGGLIKGDTAVLQAGTGIGAAGAVSTEVDHLDVSSEAGAIRVDEVDQLASLKIDTGDDAEINLKHESQDPISGDPVFSDASVNFEGDRLSTSGIVETDLDFTHRDGRVTLNGVQVDGDLGVTAAGHILGNGDLDTAASGERVTLATTVDGATIGAESNPLRLDADTLRAEAQKGHVVITDTHGDLTLERVSTGDNSAEAGLRALITAEDGDLRGSNGAEANVEAWATNLKADGAIGADHQAVSTAVDVLSASTQDGGIYIDEQDGELMLGRVSAGERISQGGQTVSSTGIGGADGSVTLSNGAVGDHAVKIAAEDNILIGDRISSPDELWLFSRHGGIYKSGESAVITGRFIALDAAGRLGQDGAALSTQSNAIQARSGSDGIYLAEDNGLSALDIHAEGDNAEVQLTATRGDVLLGSVQADHGDVSVVSQDGDILGYAAAPFNVRGNHLTLDADGAIGTAAEALKTEVGSLTTTTGTSLAGTYVANTGLLSSLDATTLGGNVSVTDADGGVRFERANEHLAIERNSGQGLDLTVNNGAGNLIVEGADLSGHQVNLTASGRIGGDDKVLAADGLVLDAGDDIDLTTDANRIDATTADGDIDLDNQGTGELLLNASAGGADRGVAVTHKGDLKLGQVSADGLIRLTALGTLNGDGDSTAITGNYVELEAARIGSEARPLSTAITGELSMLSGGDIFVSNVGALSLLEGEAGGDIDFAQSGDAVLGRLASGGSVTFQASGRVSDGNGDDDNIVADDLNLSAQQVGAADGSVDALEIRVDELVVDTSNGGIYLRNRDNGPLSLIRARAAGGDVNIDSAGDIGLGTVTAAGGNVTLTSDGAINDARPDGADEANVVAGKVDMRARQGIGNTGPLVLDVDRMSVSGGNGDVNAASPGAVEVDADSLVGKGASGVTIVAASITVLDNNGGILVMDGGKLVLTATNGNIVFLNQDDTIRLPGGGSITLTARADGTNEGYNGNIITGNLVTEGGDITLDADRNVTLGMLDTGGTGDVYVIARDGVILDGNGADQNVRGDHVTLIGNTPSQRDAEIARDTAIADYAGRVAELNAKILQLEVLQQQLEAYLAALNQAIVNRNISQANLASAQARVNDLSRQLNAAQSTLNTLNRVVSVAQIAVDAMAMVAGGAQAIPFSGDGGAEATFQGLSLVLSAAQVAVDEYDRNTFSPLSDRFNVALNDLDVAKAYLGDAVTNVESWTTLRNTTRVSRDMADESVFKATAARDASQLLRQQSIAAYDQAQDIDMSAAKPLGIQANQLDMGTSSGRALNSGVYLDSTGNLGLGDIESVGEIRAENVAGTISVVGDVVSPTLISLQADGAVRGIGGSWVNGEWVADAGTLHAPAIAVRAGQGVADRGDSLRTDTDEIALDAGDGDAFVINDNGGDELVLGTVDGLSGMTASGDMGLANRGDLRLKTQVVDTDVTADSDTYLVAEGGAIIDDNGDTLNVTGGDLHFGADGQVELDTQVDRVVDSGTSDGDVLLRERDDLALIALETLNGDIDVTAGGNLTVHELAAGGDSATIRLDADGRIDDDQDNSTLIAGKRLELTAGGAIGATGSVTQRGLDTAVDVVTADAKGEINIHDQDDLDVEKVTTTTGNITVTSAAGDLRLGEVRTNGEGGNITLEADGAIGALNAVDETPELYADQLALRAGNGIGTADQSLLIETGALEADAGDGGLYLFNQNRDLTVGGVTPNLGLPGLTGLDANGDLHLTVADGALTLNEAVTQTGEGDTRLSSGKGQLINANLDAAGDLTLTASTGDISAINGVQLTSGGDLSATATEGGVSLVQNSRAQADGDLTLKGGTTVSLNNASAEAGGDLTLTGENGNVTLVHGQATGAEDVTVSAGDNITVSGVSTLTATNGALKATATEGNLEISSGSSASAATTLDLKAGNQVALNSATVQSGGDMSVTAEDGDVLLTSSRAATEGAQTVSAGGSVRLTQSQLNTETDGDMKVTATNGDISLNNSQMLAGGAFDGQAGGDAVLISGLISAGGSLNPEADPANGTLDLDAGGSVRLTQGSTLTGTGDTHVGAEAGELLVVDNGKILSGADIDLSAGTNATFNTGRATAGQDLTLTAGQNVSLSGGGNLTATDGDLSATATGGDVLFTQNSSATAGGDLELTAKGNTILTNALINAGVDLALTASQGSLRMTDSDAIAGGKLDASAGQDLQLAAGSTLIADGGTLNATATDGSLNMSQSSRAAATGDVALRAGTDLALNNATAESLEQNLSLTADTGSVTLVTSQGTARGDATVTAGENLVLSAGSALTATDGDLGLTATDGNLSVSQSSRLTAGNDLTGNAGTDLAFTTGTQATAGGDLDLDAGRHLTVEDSQVRADGDAALTATAGNLSVTRSTVTAGGFLDGDAGQGILLTAANLASGYLVVVPFAPQPDTNVDLTLNAGSGDIALSQGSTVASAGALVMDSDEGNVSLTNSSRATAVTDATVAAGASVSLAEGSRLEAGDGDLDITATVGDLTASQSSSLTAGNDLTGNAGTDVAFSTGATATAGGDLDLDAGRHISVEDAQARADGNASLTAATGNLSVSRSTVTAGGFLDGDAGGAVTLTSATLNSGLIDPAPAGNVDLTLNAGSGDLTFTDGSRATAAGDLVLGSEEGSIVLTNGSRAQAATDASLTAATDVRINNSSSVVAGEGDLTVTATGGDLSITSGGALTAGNDLTGTAGQNVTLDQASAQAGANLSLEAQGADLALANSQATAATDLVLKAKGDLTVDGSQARATDGNLSLTAGEGDLTVRQGSTLNAGADLTADAGNDLAFTSGTHAWASGDLDLGAGRDLTVSDATVRAEGTLGLAATDGDLAVTRASVTAAGVLTGSAGGAGTLTAATLTSGDAMDADPANLSLTVGGDLTVTDGTRVTASDSLTLGSDDGAVLANNGSALKADRDVTVTAGTDVDFDNASLDAVDGNARITATDGDLTLAHNAGLSAGADLDASAGGKLTMDATSAMNSGADLTLDAVDDVALSTLRAGGDVSVTSEEGGIQADPAIAEHIHGDNLFLSAAKSIGSTLSGLKTRVTQLYATITGSGDLHLEDLDTNGLTVKDSSLADGDAHLRAGGGLTIDALAVNGDAVLDSAGRLATSAEGTLSADDLQGTAVNGIRLDSSLQSATLAVTGTGAIDLDNQGDLRLDGATTADGDINVDNGGDLGIGRVDAGDHDVALSADGAIRKDGAGEVEGVNVTLRANDGIGEWATDNPTDGFLNLTAGRIDALSVAGDLVLNQQGPVLISQARTGDGRVGLMVENGDATLGDIHAQGQVTVVANAGKLIDDGDANTRVVGDEVRLGGRDGVGTDTTAIATRANTLDLRAENGVINVEEQDGLAGLNAHIDNGDIRVRTLTGDLTVNEVRALTPGNAVMLSAVAGAILDGNAEATNIVASLLELTAATGIARASDPLDVDVQTLGATGGSGGVYINNRGTGPLTVTGLTGQGGLGLTTGGDLDLDGDLDGRRVDLSAGGDLTQRGRITGTDGVSVSGNGDVTMATGAETGSTGQVRYRAGQTLTVDRIHTTTGLGGGTVILEGRDLASNATGSGSIRAGEVRVRVLNVDSDRVYEMVDTTDGKARVSLNDRTLGGKVVEDTQYVADLTAPQSVMPRLVFEPFEPLRPADGLGFQPPADDSDEWRYQP</sequence>
<dbReference type="PANTHER" id="PTHR12338">
    <property type="entry name" value="AUTOTRANSPORTER"/>
    <property type="match status" value="1"/>
</dbReference>
<feature type="domain" description="Filamentous haemagglutinin FhaB/tRNA nuclease CdiA-like TPS" evidence="4">
    <location>
        <begin position="26"/>
        <end position="138"/>
    </location>
</feature>
<organism evidence="5 6">
    <name type="scientific">Alloalcanivorax marinus</name>
    <dbReference type="NCBI Taxonomy" id="1177169"/>
    <lineage>
        <taxon>Bacteria</taxon>
        <taxon>Pseudomonadati</taxon>
        <taxon>Pseudomonadota</taxon>
        <taxon>Gammaproteobacteria</taxon>
        <taxon>Oceanospirillales</taxon>
        <taxon>Alcanivoracaceae</taxon>
        <taxon>Alloalcanivorax</taxon>
    </lineage>
</organism>
<evidence type="ECO:0000256" key="2">
    <source>
        <dbReference type="SAM" id="MobiDB-lite"/>
    </source>
</evidence>
<dbReference type="RefSeq" id="WP_228234430.1">
    <property type="nucleotide sequence ID" value="NZ_JAJGNA010000019.1"/>
</dbReference>
<dbReference type="InterPro" id="IPR050909">
    <property type="entry name" value="Bact_Autotransporter_VF"/>
</dbReference>
<proteinExistence type="predicted"/>
<dbReference type="PANTHER" id="PTHR12338:SF5">
    <property type="entry name" value="ANTIGEN 43-RELATED"/>
    <property type="match status" value="1"/>
</dbReference>
<dbReference type="NCBIfam" id="TIGR01901">
    <property type="entry name" value="adhes_NPXG"/>
    <property type="match status" value="1"/>
</dbReference>
<evidence type="ECO:0000313" key="5">
    <source>
        <dbReference type="EMBL" id="MCC4309647.1"/>
    </source>
</evidence>
<evidence type="ECO:0000259" key="4">
    <source>
        <dbReference type="SMART" id="SM00912"/>
    </source>
</evidence>
<feature type="region of interest" description="Disordered" evidence="2">
    <location>
        <begin position="3928"/>
        <end position="3947"/>
    </location>
</feature>
<dbReference type="InterPro" id="IPR011050">
    <property type="entry name" value="Pectin_lyase_fold/virulence"/>
</dbReference>
<dbReference type="EMBL" id="JAJGNA010000019">
    <property type="protein sequence ID" value="MCC4309647.1"/>
    <property type="molecule type" value="Genomic_DNA"/>
</dbReference>
<evidence type="ECO:0000256" key="1">
    <source>
        <dbReference type="SAM" id="Coils"/>
    </source>
</evidence>
<gene>
    <name evidence="5" type="ORF">LL252_13815</name>
</gene>
<dbReference type="InterPro" id="IPR012334">
    <property type="entry name" value="Pectin_lyas_fold"/>
</dbReference>
<evidence type="ECO:0000313" key="6">
    <source>
        <dbReference type="Proteomes" id="UP001108027"/>
    </source>
</evidence>
<comment type="caution">
    <text evidence="5">The sequence shown here is derived from an EMBL/GenBank/DDBJ whole genome shotgun (WGS) entry which is preliminary data.</text>
</comment>
<dbReference type="Proteomes" id="UP001108027">
    <property type="component" value="Unassembled WGS sequence"/>
</dbReference>
<dbReference type="SMART" id="SM00912">
    <property type="entry name" value="Haemagg_act"/>
    <property type="match status" value="1"/>
</dbReference>
<feature type="signal peptide" evidence="3">
    <location>
        <begin position="1"/>
        <end position="28"/>
    </location>
</feature>
<keyword evidence="6" id="KW-1185">Reference proteome</keyword>
<name>A0A9Q3YNC7_9GAMM</name>
<keyword evidence="1" id="KW-0175">Coiled coil</keyword>
<reference evidence="5" key="1">
    <citation type="submission" date="2021-10" db="EMBL/GenBank/DDBJ databases">
        <title>The diversity and Nitrogen Metabolism of Culturable Nitrate-Utilizing Bacteria Within the Oxygen Minimum Zone of the Changjiang (Yangtze River)Estuary.</title>
        <authorList>
            <person name="Zhang D."/>
            <person name="Zheng J."/>
            <person name="Liu S."/>
            <person name="He W."/>
        </authorList>
    </citation>
    <scope>NUCLEOTIDE SEQUENCE</scope>
    <source>
        <strain evidence="5">FXH-223</strain>
    </source>
</reference>
<keyword evidence="3" id="KW-0732">Signal</keyword>
<dbReference type="Gene3D" id="2.160.20.10">
    <property type="entry name" value="Single-stranded right-handed beta-helix, Pectin lyase-like"/>
    <property type="match status" value="1"/>
</dbReference>
<feature type="chain" id="PRO_5040233792" evidence="3">
    <location>
        <begin position="29"/>
        <end position="3947"/>
    </location>
</feature>
<dbReference type="SUPFAM" id="SSF51126">
    <property type="entry name" value="Pectin lyase-like"/>
    <property type="match status" value="1"/>
</dbReference>
<dbReference type="Pfam" id="PF05860">
    <property type="entry name" value="TPS"/>
    <property type="match status" value="1"/>
</dbReference>
<evidence type="ECO:0000256" key="3">
    <source>
        <dbReference type="SAM" id="SignalP"/>
    </source>
</evidence>
<dbReference type="InterPro" id="IPR008638">
    <property type="entry name" value="FhaB/CdiA-like_TPS"/>
</dbReference>